<evidence type="ECO:0000313" key="2">
    <source>
        <dbReference type="Proteomes" id="UP001157006"/>
    </source>
</evidence>
<dbReference type="AlphaFoldDB" id="A0AAV0ZAZ0"/>
<gene>
    <name evidence="1" type="ORF">VFH_I153120</name>
</gene>
<accession>A0AAV0ZAZ0</accession>
<dbReference type="EMBL" id="OX451735">
    <property type="protein sequence ID" value="CAI8594683.1"/>
    <property type="molecule type" value="Genomic_DNA"/>
</dbReference>
<name>A0AAV0ZAZ0_VICFA</name>
<keyword evidence="2" id="KW-1185">Reference proteome</keyword>
<protein>
    <submittedName>
        <fullName evidence="1">Uncharacterized protein</fullName>
    </submittedName>
</protein>
<reference evidence="1 2" key="1">
    <citation type="submission" date="2023-01" db="EMBL/GenBank/DDBJ databases">
        <authorList>
            <person name="Kreplak J."/>
        </authorList>
    </citation>
    <scope>NUCLEOTIDE SEQUENCE [LARGE SCALE GENOMIC DNA]</scope>
</reference>
<evidence type="ECO:0000313" key="1">
    <source>
        <dbReference type="EMBL" id="CAI8594683.1"/>
    </source>
</evidence>
<sequence length="102" mass="11371">MENYSLSLSLNLQLSSSSLFNHEKNHKNSENSSLNLHHFSISVEESQPRNSRKISLNSLCIHAPFFSIASSTFLSRRQPLNQSSIIFCASICYTSSSSSVSQ</sequence>
<dbReference type="Proteomes" id="UP001157006">
    <property type="component" value="Chromosome 1S"/>
</dbReference>
<organism evidence="1 2">
    <name type="scientific">Vicia faba</name>
    <name type="common">Broad bean</name>
    <name type="synonym">Faba vulgaris</name>
    <dbReference type="NCBI Taxonomy" id="3906"/>
    <lineage>
        <taxon>Eukaryota</taxon>
        <taxon>Viridiplantae</taxon>
        <taxon>Streptophyta</taxon>
        <taxon>Embryophyta</taxon>
        <taxon>Tracheophyta</taxon>
        <taxon>Spermatophyta</taxon>
        <taxon>Magnoliopsida</taxon>
        <taxon>eudicotyledons</taxon>
        <taxon>Gunneridae</taxon>
        <taxon>Pentapetalae</taxon>
        <taxon>rosids</taxon>
        <taxon>fabids</taxon>
        <taxon>Fabales</taxon>
        <taxon>Fabaceae</taxon>
        <taxon>Papilionoideae</taxon>
        <taxon>50 kb inversion clade</taxon>
        <taxon>NPAAA clade</taxon>
        <taxon>Hologalegina</taxon>
        <taxon>IRL clade</taxon>
        <taxon>Fabeae</taxon>
        <taxon>Vicia</taxon>
    </lineage>
</organism>
<proteinExistence type="predicted"/>